<name>A0AAN8G9J9_TRICO</name>
<comment type="caution">
    <text evidence="1">The sequence shown here is derived from an EMBL/GenBank/DDBJ whole genome shotgun (WGS) entry which is preliminary data.</text>
</comment>
<protein>
    <submittedName>
        <fullName evidence="1">Uncharacterized protein</fullName>
    </submittedName>
</protein>
<dbReference type="AlphaFoldDB" id="A0AAN8G9J9"/>
<gene>
    <name evidence="1" type="ORF">GCK32_012738</name>
</gene>
<accession>A0AAN8G9J9</accession>
<proteinExistence type="predicted"/>
<dbReference type="Proteomes" id="UP001331761">
    <property type="component" value="Unassembled WGS sequence"/>
</dbReference>
<evidence type="ECO:0000313" key="2">
    <source>
        <dbReference type="Proteomes" id="UP001331761"/>
    </source>
</evidence>
<reference evidence="1 2" key="1">
    <citation type="submission" date="2019-10" db="EMBL/GenBank/DDBJ databases">
        <title>Assembly and Annotation for the nematode Trichostrongylus colubriformis.</title>
        <authorList>
            <person name="Martin J."/>
        </authorList>
    </citation>
    <scope>NUCLEOTIDE SEQUENCE [LARGE SCALE GENOMIC DNA]</scope>
    <source>
        <strain evidence="1">G859</strain>
        <tissue evidence="1">Whole worm</tissue>
    </source>
</reference>
<dbReference type="EMBL" id="WIXE01003212">
    <property type="protein sequence ID" value="KAK5984148.1"/>
    <property type="molecule type" value="Genomic_DNA"/>
</dbReference>
<sequence length="88" mass="9989">MAVKSLLPPSNYLALGSLCRETDECQVLKEFEFYHGYLPRELRNTREIEENKKCVLAAGQQVMLVIGRILLVSVRMCTLCVRVTADLT</sequence>
<evidence type="ECO:0000313" key="1">
    <source>
        <dbReference type="EMBL" id="KAK5984148.1"/>
    </source>
</evidence>
<organism evidence="1 2">
    <name type="scientific">Trichostrongylus colubriformis</name>
    <name type="common">Black scour worm</name>
    <dbReference type="NCBI Taxonomy" id="6319"/>
    <lineage>
        <taxon>Eukaryota</taxon>
        <taxon>Metazoa</taxon>
        <taxon>Ecdysozoa</taxon>
        <taxon>Nematoda</taxon>
        <taxon>Chromadorea</taxon>
        <taxon>Rhabditida</taxon>
        <taxon>Rhabditina</taxon>
        <taxon>Rhabditomorpha</taxon>
        <taxon>Strongyloidea</taxon>
        <taxon>Trichostrongylidae</taxon>
        <taxon>Trichostrongylus</taxon>
    </lineage>
</organism>
<keyword evidence="2" id="KW-1185">Reference proteome</keyword>